<dbReference type="Pfam" id="PF20081">
    <property type="entry name" value="DUF6475"/>
    <property type="match status" value="1"/>
</dbReference>
<dbReference type="EMBL" id="MT142668">
    <property type="protein sequence ID" value="QJA86907.1"/>
    <property type="molecule type" value="Genomic_DNA"/>
</dbReference>
<proteinExistence type="predicted"/>
<protein>
    <recommendedName>
        <fullName evidence="1">DUF6475 domain-containing protein</fullName>
    </recommendedName>
</protein>
<evidence type="ECO:0000259" key="1">
    <source>
        <dbReference type="Pfam" id="PF20081"/>
    </source>
</evidence>
<dbReference type="AlphaFoldDB" id="A0A6M3KXK4"/>
<evidence type="ECO:0000313" key="2">
    <source>
        <dbReference type="EMBL" id="QJA82495.1"/>
    </source>
</evidence>
<gene>
    <name evidence="2" type="ORF">MM415A00401_0007</name>
    <name evidence="3" type="ORF">MM415B03097_0003</name>
</gene>
<reference evidence="3" key="1">
    <citation type="submission" date="2020-03" db="EMBL/GenBank/DDBJ databases">
        <title>The deep terrestrial virosphere.</title>
        <authorList>
            <person name="Holmfeldt K."/>
            <person name="Nilsson E."/>
            <person name="Simone D."/>
            <person name="Lopez-Fernandez M."/>
            <person name="Wu X."/>
            <person name="de Brujin I."/>
            <person name="Lundin D."/>
            <person name="Andersson A."/>
            <person name="Bertilsson S."/>
            <person name="Dopson M."/>
        </authorList>
    </citation>
    <scope>NUCLEOTIDE SEQUENCE</scope>
    <source>
        <strain evidence="2">MM415A00401</strain>
        <strain evidence="3">MM415B03097</strain>
    </source>
</reference>
<name>A0A6M3KXK4_9ZZZZ</name>
<organism evidence="3">
    <name type="scientific">viral metagenome</name>
    <dbReference type="NCBI Taxonomy" id="1070528"/>
    <lineage>
        <taxon>unclassified sequences</taxon>
        <taxon>metagenomes</taxon>
        <taxon>organismal metagenomes</taxon>
    </lineage>
</organism>
<sequence>MQTMMDKVKFAERLAGLALVFDKEFSTPLTEIYWQTLGAQYPEADVEHAFTRAFKECTFFPKPAELIAFIEGSMESRAETAFQALLFAMGTAGSNRSVQFVDPAIHSVVSIFGGWPAVCLWTVEETPYRRKEFVALYERYAGERNPPPYLLGRDEIENQYDHLEMVQQPVLIGPGEKAGQFQIVRPEEQKRIA</sequence>
<dbReference type="InterPro" id="IPR045521">
    <property type="entry name" value="DUF6475"/>
</dbReference>
<accession>A0A6M3KXK4</accession>
<evidence type="ECO:0000313" key="3">
    <source>
        <dbReference type="EMBL" id="QJA86907.1"/>
    </source>
</evidence>
<feature type="domain" description="DUF6475" evidence="1">
    <location>
        <begin position="98"/>
        <end position="179"/>
    </location>
</feature>
<dbReference type="EMBL" id="MT142489">
    <property type="protein sequence ID" value="QJA82495.1"/>
    <property type="molecule type" value="Genomic_DNA"/>
</dbReference>